<proteinExistence type="inferred from homology"/>
<accession>A0ABN2MVX3</accession>
<dbReference type="RefSeq" id="WP_344414416.1">
    <property type="nucleotide sequence ID" value="NZ_BAAAQK010000005.1"/>
</dbReference>
<evidence type="ECO:0000256" key="1">
    <source>
        <dbReference type="RuleBase" id="RU003707"/>
    </source>
</evidence>
<sequence length="248" mass="25941">METTQIRLTVSDGLARITLDGPGTHNALDPESASALVAACDEVDADDTVGVAVITGANRTFCSGAVRDFLTGIGERPADVGYDLMGTVYRAFERVGRLAVPTVARIEGAAVGAGLNLALATDLRIATEDALLRSGFARLGIHPGGGHLHLLERAAGRQTAAAMGVFARSLRGREAKARGLVWDAVGPDALDPAVDEACAALRADPPLARAIKKSLELTTSPVERWSAATEVERARQLWSLGRRVAGAR</sequence>
<dbReference type="Proteomes" id="UP001500449">
    <property type="component" value="Unassembled WGS sequence"/>
</dbReference>
<dbReference type="PANTHER" id="PTHR43459">
    <property type="entry name" value="ENOYL-COA HYDRATASE"/>
    <property type="match status" value="1"/>
</dbReference>
<name>A0ABN2MVX3_9PSEU</name>
<comment type="caution">
    <text evidence="2">The sequence shown here is derived from an EMBL/GenBank/DDBJ whole genome shotgun (WGS) entry which is preliminary data.</text>
</comment>
<gene>
    <name evidence="2" type="ORF">GCM10009836_17820</name>
</gene>
<dbReference type="InterPro" id="IPR018376">
    <property type="entry name" value="Enoyl-CoA_hyd/isom_CS"/>
</dbReference>
<dbReference type="PANTHER" id="PTHR43459:SF1">
    <property type="entry name" value="EG:BACN32G11.4 PROTEIN"/>
    <property type="match status" value="1"/>
</dbReference>
<evidence type="ECO:0000313" key="3">
    <source>
        <dbReference type="Proteomes" id="UP001500449"/>
    </source>
</evidence>
<protein>
    <submittedName>
        <fullName evidence="2">Enoyl-CoA hydratase</fullName>
    </submittedName>
</protein>
<dbReference type="InterPro" id="IPR029045">
    <property type="entry name" value="ClpP/crotonase-like_dom_sf"/>
</dbReference>
<dbReference type="InterPro" id="IPR001753">
    <property type="entry name" value="Enoyl-CoA_hydra/iso"/>
</dbReference>
<organism evidence="2 3">
    <name type="scientific">Pseudonocardia ailaonensis</name>
    <dbReference type="NCBI Taxonomy" id="367279"/>
    <lineage>
        <taxon>Bacteria</taxon>
        <taxon>Bacillati</taxon>
        <taxon>Actinomycetota</taxon>
        <taxon>Actinomycetes</taxon>
        <taxon>Pseudonocardiales</taxon>
        <taxon>Pseudonocardiaceae</taxon>
        <taxon>Pseudonocardia</taxon>
    </lineage>
</organism>
<dbReference type="Gene3D" id="3.90.226.10">
    <property type="entry name" value="2-enoyl-CoA Hydratase, Chain A, domain 1"/>
    <property type="match status" value="1"/>
</dbReference>
<comment type="similarity">
    <text evidence="1">Belongs to the enoyl-CoA hydratase/isomerase family.</text>
</comment>
<dbReference type="Pfam" id="PF00378">
    <property type="entry name" value="ECH_1"/>
    <property type="match status" value="1"/>
</dbReference>
<dbReference type="SUPFAM" id="SSF52096">
    <property type="entry name" value="ClpP/crotonase"/>
    <property type="match status" value="1"/>
</dbReference>
<evidence type="ECO:0000313" key="2">
    <source>
        <dbReference type="EMBL" id="GAA1839199.1"/>
    </source>
</evidence>
<dbReference type="PROSITE" id="PS00166">
    <property type="entry name" value="ENOYL_COA_HYDRATASE"/>
    <property type="match status" value="1"/>
</dbReference>
<dbReference type="EMBL" id="BAAAQK010000005">
    <property type="protein sequence ID" value="GAA1839199.1"/>
    <property type="molecule type" value="Genomic_DNA"/>
</dbReference>
<keyword evidence="3" id="KW-1185">Reference proteome</keyword>
<dbReference type="CDD" id="cd06558">
    <property type="entry name" value="crotonase-like"/>
    <property type="match status" value="1"/>
</dbReference>
<reference evidence="2 3" key="1">
    <citation type="journal article" date="2019" name="Int. J. Syst. Evol. Microbiol.">
        <title>The Global Catalogue of Microorganisms (GCM) 10K type strain sequencing project: providing services to taxonomists for standard genome sequencing and annotation.</title>
        <authorList>
            <consortium name="The Broad Institute Genomics Platform"/>
            <consortium name="The Broad Institute Genome Sequencing Center for Infectious Disease"/>
            <person name="Wu L."/>
            <person name="Ma J."/>
        </authorList>
    </citation>
    <scope>NUCLEOTIDE SEQUENCE [LARGE SCALE GENOMIC DNA]</scope>
    <source>
        <strain evidence="2 3">JCM 16009</strain>
    </source>
</reference>